<keyword evidence="1" id="KW-0732">Signal</keyword>
<keyword evidence="3" id="KW-1185">Reference proteome</keyword>
<sequence length="207" mass="20163">MQFKFLTPLVALAAAGAHAFPQEVTPSAAGNGTTSPTLGTGVAAPTCIFVVVNGTTPTLGPSSSEPTIGSAVSDSKGTLAPAVHVNSEGTIAGRQEPTIGELGPSATILTPSKATLGPSSKSSQSTIYVTLSSASGTIATIFPGGSPTASIPLCVTSTGTVGIEATALGSLSNHTEVRAKKKGGALGMPTGTPIFGAIMAAIGIFLA</sequence>
<comment type="caution">
    <text evidence="2">The sequence shown here is derived from an EMBL/GenBank/DDBJ whole genome shotgun (WGS) entry which is preliminary data.</text>
</comment>
<gene>
    <name evidence="2" type="ORF">CPB83DRAFT_925292</name>
</gene>
<dbReference type="Proteomes" id="UP000807306">
    <property type="component" value="Unassembled WGS sequence"/>
</dbReference>
<dbReference type="AlphaFoldDB" id="A0A9P6EIW9"/>
<evidence type="ECO:0000313" key="3">
    <source>
        <dbReference type="Proteomes" id="UP000807306"/>
    </source>
</evidence>
<proteinExistence type="predicted"/>
<feature type="signal peptide" evidence="1">
    <location>
        <begin position="1"/>
        <end position="19"/>
    </location>
</feature>
<accession>A0A9P6EIW9</accession>
<organism evidence="2 3">
    <name type="scientific">Crepidotus variabilis</name>
    <dbReference type="NCBI Taxonomy" id="179855"/>
    <lineage>
        <taxon>Eukaryota</taxon>
        <taxon>Fungi</taxon>
        <taxon>Dikarya</taxon>
        <taxon>Basidiomycota</taxon>
        <taxon>Agaricomycotina</taxon>
        <taxon>Agaricomycetes</taxon>
        <taxon>Agaricomycetidae</taxon>
        <taxon>Agaricales</taxon>
        <taxon>Agaricineae</taxon>
        <taxon>Crepidotaceae</taxon>
        <taxon>Crepidotus</taxon>
    </lineage>
</organism>
<name>A0A9P6EIW9_9AGAR</name>
<protein>
    <submittedName>
        <fullName evidence="2">Uncharacterized protein</fullName>
    </submittedName>
</protein>
<feature type="chain" id="PRO_5040409946" evidence="1">
    <location>
        <begin position="20"/>
        <end position="207"/>
    </location>
</feature>
<evidence type="ECO:0000256" key="1">
    <source>
        <dbReference type="SAM" id="SignalP"/>
    </source>
</evidence>
<evidence type="ECO:0000313" key="2">
    <source>
        <dbReference type="EMBL" id="KAF9529897.1"/>
    </source>
</evidence>
<dbReference type="EMBL" id="MU157843">
    <property type="protein sequence ID" value="KAF9529897.1"/>
    <property type="molecule type" value="Genomic_DNA"/>
</dbReference>
<reference evidence="2" key="1">
    <citation type="submission" date="2020-11" db="EMBL/GenBank/DDBJ databases">
        <authorList>
            <consortium name="DOE Joint Genome Institute"/>
            <person name="Ahrendt S."/>
            <person name="Riley R."/>
            <person name="Andreopoulos W."/>
            <person name="Labutti K."/>
            <person name="Pangilinan J."/>
            <person name="Ruiz-Duenas F.J."/>
            <person name="Barrasa J.M."/>
            <person name="Sanchez-Garcia M."/>
            <person name="Camarero S."/>
            <person name="Miyauchi S."/>
            <person name="Serrano A."/>
            <person name="Linde D."/>
            <person name="Babiker R."/>
            <person name="Drula E."/>
            <person name="Ayuso-Fernandez I."/>
            <person name="Pacheco R."/>
            <person name="Padilla G."/>
            <person name="Ferreira P."/>
            <person name="Barriuso J."/>
            <person name="Kellner H."/>
            <person name="Castanera R."/>
            <person name="Alfaro M."/>
            <person name="Ramirez L."/>
            <person name="Pisabarro A.G."/>
            <person name="Kuo A."/>
            <person name="Tritt A."/>
            <person name="Lipzen A."/>
            <person name="He G."/>
            <person name="Yan M."/>
            <person name="Ng V."/>
            <person name="Cullen D."/>
            <person name="Martin F."/>
            <person name="Rosso M.-N."/>
            <person name="Henrissat B."/>
            <person name="Hibbett D."/>
            <person name="Martinez A.T."/>
            <person name="Grigoriev I.V."/>
        </authorList>
    </citation>
    <scope>NUCLEOTIDE SEQUENCE</scope>
    <source>
        <strain evidence="2">CBS 506.95</strain>
    </source>
</reference>